<dbReference type="InterPro" id="IPR043502">
    <property type="entry name" value="DNA/RNA_pol_sf"/>
</dbReference>
<dbReference type="PRINTS" id="PR00868">
    <property type="entry name" value="DNAPOLI"/>
</dbReference>
<dbReference type="InterPro" id="IPR012337">
    <property type="entry name" value="RNaseH-like_sf"/>
</dbReference>
<dbReference type="Pfam" id="PF00476">
    <property type="entry name" value="DNA_pol_A"/>
    <property type="match status" value="1"/>
</dbReference>
<feature type="compositionally biased region" description="Basic and acidic residues" evidence="2">
    <location>
        <begin position="966"/>
        <end position="980"/>
    </location>
</feature>
<dbReference type="eggNOG" id="COG0749">
    <property type="taxonomic scope" value="Bacteria"/>
</dbReference>
<dbReference type="InterPro" id="IPR024385">
    <property type="entry name" value="DUF3854"/>
</dbReference>
<dbReference type="eggNOG" id="COG5519">
    <property type="taxonomic scope" value="Bacteria"/>
</dbReference>
<dbReference type="SUPFAM" id="SSF53098">
    <property type="entry name" value="Ribonuclease H-like"/>
    <property type="match status" value="1"/>
</dbReference>
<feature type="compositionally biased region" description="Low complexity" evidence="2">
    <location>
        <begin position="930"/>
        <end position="941"/>
    </location>
</feature>
<dbReference type="Gene3D" id="1.10.150.20">
    <property type="entry name" value="5' to 3' exonuclease, C-terminal subdomain"/>
    <property type="match status" value="1"/>
</dbReference>
<feature type="compositionally biased region" description="Pro residues" evidence="2">
    <location>
        <begin position="948"/>
        <end position="961"/>
    </location>
</feature>
<dbReference type="Gene3D" id="3.30.420.10">
    <property type="entry name" value="Ribonuclease H-like superfamily/Ribonuclease H"/>
    <property type="match status" value="1"/>
</dbReference>
<dbReference type="Pfam" id="PF06048">
    <property type="entry name" value="DUF927"/>
    <property type="match status" value="1"/>
</dbReference>
<dbReference type="GO" id="GO:0006261">
    <property type="term" value="P:DNA-templated DNA replication"/>
    <property type="evidence" value="ECO:0007669"/>
    <property type="project" value="InterPro"/>
</dbReference>
<dbReference type="eggNOG" id="COG0358">
    <property type="taxonomic scope" value="Bacteria"/>
</dbReference>
<reference evidence="4 5" key="1">
    <citation type="journal article" date="2013" name="Sci. Rep.">
        <title>Extraordinary expansion of a Sorangium cellulosum genome from an alkaline milieu.</title>
        <authorList>
            <person name="Han K."/>
            <person name="Li Z.F."/>
            <person name="Peng R."/>
            <person name="Zhu L.P."/>
            <person name="Zhou T."/>
            <person name="Wang L.G."/>
            <person name="Li S.G."/>
            <person name="Zhang X.B."/>
            <person name="Hu W."/>
            <person name="Wu Z.H."/>
            <person name="Qin N."/>
            <person name="Li Y.Z."/>
        </authorList>
    </citation>
    <scope>NUCLEOTIDE SEQUENCE [LARGE SCALE GENOMIC DNA]</scope>
    <source>
        <strain evidence="4 5">So0157-2</strain>
    </source>
</reference>
<dbReference type="GO" id="GO:0006302">
    <property type="term" value="P:double-strand break repair"/>
    <property type="evidence" value="ECO:0007669"/>
    <property type="project" value="TreeGrafter"/>
</dbReference>
<dbReference type="PATRIC" id="fig|1254432.3.peg.10826"/>
<dbReference type="PANTHER" id="PTHR10133">
    <property type="entry name" value="DNA POLYMERASE I"/>
    <property type="match status" value="1"/>
</dbReference>
<dbReference type="RefSeq" id="WP_020741425.1">
    <property type="nucleotide sequence ID" value="NC_021658.1"/>
</dbReference>
<evidence type="ECO:0000313" key="5">
    <source>
        <dbReference type="Proteomes" id="UP000014803"/>
    </source>
</evidence>
<dbReference type="STRING" id="1254432.SCE1572_47950"/>
<dbReference type="OrthoDB" id="5489962at2"/>
<dbReference type="EMBL" id="CP003969">
    <property type="protein sequence ID" value="AGP41557.1"/>
    <property type="molecule type" value="Genomic_DNA"/>
</dbReference>
<feature type="region of interest" description="Disordered" evidence="2">
    <location>
        <begin position="1187"/>
        <end position="1211"/>
    </location>
</feature>
<gene>
    <name evidence="4" type="ORF">SCE1572_47950</name>
</gene>
<dbReference type="InterPro" id="IPR002298">
    <property type="entry name" value="DNA_polymerase_A"/>
</dbReference>
<dbReference type="GO" id="GO:0003887">
    <property type="term" value="F:DNA-directed DNA polymerase activity"/>
    <property type="evidence" value="ECO:0007669"/>
    <property type="project" value="InterPro"/>
</dbReference>
<feature type="compositionally biased region" description="Gly residues" evidence="2">
    <location>
        <begin position="920"/>
        <end position="929"/>
    </location>
</feature>
<evidence type="ECO:0000256" key="1">
    <source>
        <dbReference type="ARBA" id="ARBA00007705"/>
    </source>
</evidence>
<feature type="compositionally biased region" description="Low complexity" evidence="2">
    <location>
        <begin position="1018"/>
        <end position="1028"/>
    </location>
</feature>
<dbReference type="Gene3D" id="3.30.70.370">
    <property type="match status" value="1"/>
</dbReference>
<dbReference type="SMART" id="SM00482">
    <property type="entry name" value="POLAc"/>
    <property type="match status" value="1"/>
</dbReference>
<dbReference type="KEGG" id="scu:SCE1572_47950"/>
<organism evidence="4 5">
    <name type="scientific">Sorangium cellulosum So0157-2</name>
    <dbReference type="NCBI Taxonomy" id="1254432"/>
    <lineage>
        <taxon>Bacteria</taxon>
        <taxon>Pseudomonadati</taxon>
        <taxon>Myxococcota</taxon>
        <taxon>Polyangia</taxon>
        <taxon>Polyangiales</taxon>
        <taxon>Polyangiaceae</taxon>
        <taxon>Sorangium</taxon>
    </lineage>
</organism>
<dbReference type="Gene3D" id="3.40.1360.10">
    <property type="match status" value="1"/>
</dbReference>
<dbReference type="InterPro" id="IPR001098">
    <property type="entry name" value="DNA-dir_DNA_pol_A_palm_dom"/>
</dbReference>
<feature type="region of interest" description="Disordered" evidence="2">
    <location>
        <begin position="1"/>
        <end position="21"/>
    </location>
</feature>
<protein>
    <recommendedName>
        <fullName evidence="3">DNA-directed DNA polymerase family A palm domain-containing protein</fullName>
    </recommendedName>
</protein>
<feature type="region of interest" description="Disordered" evidence="2">
    <location>
        <begin position="904"/>
        <end position="1043"/>
    </location>
</feature>
<dbReference type="Proteomes" id="UP000014803">
    <property type="component" value="Chromosome"/>
</dbReference>
<dbReference type="GO" id="GO:0003677">
    <property type="term" value="F:DNA binding"/>
    <property type="evidence" value="ECO:0007669"/>
    <property type="project" value="InterPro"/>
</dbReference>
<name>S4Y7X9_SORCE</name>
<sequence length="1613" mass="174912">MSVAYQAEDPNTGGTTQHGVPLEPHHIAYLRERAVDPGWAASAGLRSVTAEEGAKLLGRSNPLPCAGFAIPYPNAPEYHRIQLDDRIKAGTKVLAPANAEVPIYIPPGCPVDDVHVPLFVVEGPVKALALQDHGFQVIALGGTSTTLATKGGDRCLNASWDKIDLQGREVVLVFDSGRATNPSVARDEARLVWAVEKAGAKVRVAALPPKPNGKDQGPDDFLASQGAAALQAVINVAVPANPVERVQYISTRFTTNEERAREAAALLDDLPFLASIKERGIGVEKEVLRLLNKFRVLANDLRRAMKRMEDKAREKTPSEPEGVSPCRASAVHNGQLCVVHRIGDAVTHEPICNFTASIQHEEVLDDGVEQQRRFTVAGKLVTGEQLHAVHIDRSELASDDWPLKKWGARAVVFAIPRAAGQLRAALQENSTPALSTTYTHTGLRKHNGAWSYLHADGAIGAADVAVDIDESFHRYKLPELAEDVADAVRLSLDFLDVADSRITAPLHAAVYRAPLQSVLYCDAAVAPYGLSGSLKSSITAVALSHYGLFDHKTLPLSWTSTANAIEAHLFTMKDMLVPIDDYVPKSADPGDEFHKKAAQVFRSIGNGNARQRLGRDLRLRQSRPPRALVITTGEQLPEGGSIRARLVTIRMRREDVDLAKLKHMQQARSRLPHALRAYIEWILPRLDSIRMEAAAIHEKYAAALQRRADVHLRAPEAMAHLLVGAHYFAEFAVHMGALDATGAGAYIEKVKAALVANSRDQAQLATEMKPSQRFLAVLKSLLMQGRVGLVATHLRLAKNEGNGTVPTSCEVGGGRNIGWVDDKCVYLVPEAAYESFVQALKAMNEPMPLDQQAFWAQLVEEGLTSKGDGKNLHPKRRVGGGRPRVVELLRRCLLDPSEVEERINEEFGNSSDEPGDDGPEGGPGSGGGADPASGSGQPPAGRRGDAAPPLPPASLRLPPPALLARPRPDRGPIEGSRVSEADPVNSERWPYWPYSPEGSSHQGVVSEQVGGAPTLLDSASSPGAVSNPGGVGPVGPHDLSAGSTEGVLAQRGRATSGQGSGQGMHLTPDVAAFATAAARAGRVGMALRSTGAHATSDRPNLLALATPDGKTCVLDMRKPGALGPLAEVLRDVTVVGHDMKVPLMHLAYHLGVEPKAALDTMLLWKVRDLGEHIDDPKHFNLERARAEAGLSSNDNAREGTGTQREHETAQAEARDVLRVAECLRDELKQCELEEVGELELALLPHVAQMELAGVPINRVEWASVVAEWSAEAALIKKRFEARGVNIHSDREVRNLLRQEDIIVPRTGGDMLAPFAHVSFVRDLVRFRSLHGFVAGPGKEVLHVLDENSRVHASWRQLGAATGRMSCAQPNLLALPRDNKIRGCIQAPPGKKLISADYNAIELRVLAEFTGDERLVELFQQRRDPHTETAMHILGVSPDAVAKDARDRAKAINFGLMNGMGAASLVAYALENFDVVMTLEEAEEYKRKYLNLYTGLRDWHEYVREEKPCGLRTASGRVRYFDEPNQHNAKLCTPIQGTAADGLKQSMVLLGLQLKRLGAQMILAVHDELLLEAPEEHAEQVNELVRDCMIAGMKKYVLSVPIVVEPKVMSRWGK</sequence>
<comment type="similarity">
    <text evidence="1">Belongs to the DNA polymerase type-A family.</text>
</comment>
<dbReference type="SUPFAM" id="SSF56672">
    <property type="entry name" value="DNA/RNA polymerases"/>
    <property type="match status" value="1"/>
</dbReference>
<feature type="domain" description="DNA-directed DNA polymerase family A palm" evidence="3">
    <location>
        <begin position="1377"/>
        <end position="1576"/>
    </location>
</feature>
<dbReference type="HOGENOM" id="CLU_243804_0_0_7"/>
<dbReference type="InterPro" id="IPR036397">
    <property type="entry name" value="RNaseH_sf"/>
</dbReference>
<accession>S4Y7X9</accession>
<evidence type="ECO:0000313" key="4">
    <source>
        <dbReference type="EMBL" id="AGP41557.1"/>
    </source>
</evidence>
<dbReference type="InterPro" id="IPR009270">
    <property type="entry name" value="DUF927"/>
</dbReference>
<evidence type="ECO:0000256" key="2">
    <source>
        <dbReference type="SAM" id="MobiDB-lite"/>
    </source>
</evidence>
<proteinExistence type="inferred from homology"/>
<dbReference type="PANTHER" id="PTHR10133:SF62">
    <property type="entry name" value="DNA POLYMERASE THETA"/>
    <property type="match status" value="1"/>
</dbReference>
<evidence type="ECO:0000259" key="3">
    <source>
        <dbReference type="SMART" id="SM00482"/>
    </source>
</evidence>
<dbReference type="Pfam" id="PF12965">
    <property type="entry name" value="DUF3854"/>
    <property type="match status" value="1"/>
</dbReference>